<dbReference type="EMBL" id="BARS01005289">
    <property type="protein sequence ID" value="GAF71076.1"/>
    <property type="molecule type" value="Genomic_DNA"/>
</dbReference>
<feature type="non-terminal residue" evidence="3">
    <location>
        <position position="1"/>
    </location>
</feature>
<dbReference type="InterPro" id="IPR005532">
    <property type="entry name" value="SUMF_dom"/>
</dbReference>
<dbReference type="PANTHER" id="PTHR23150">
    <property type="entry name" value="SULFATASE MODIFYING FACTOR 1, 2"/>
    <property type="match status" value="1"/>
</dbReference>
<gene>
    <name evidence="3" type="ORF">S01H1_10359</name>
</gene>
<dbReference type="SUPFAM" id="SSF56436">
    <property type="entry name" value="C-type lectin-like"/>
    <property type="match status" value="1"/>
</dbReference>
<evidence type="ECO:0000313" key="3">
    <source>
        <dbReference type="EMBL" id="GAF71076.1"/>
    </source>
</evidence>
<dbReference type="InterPro" id="IPR051043">
    <property type="entry name" value="Sulfatase_Mod_Factor_Kinase"/>
</dbReference>
<organism evidence="3">
    <name type="scientific">marine sediment metagenome</name>
    <dbReference type="NCBI Taxonomy" id="412755"/>
    <lineage>
        <taxon>unclassified sequences</taxon>
        <taxon>metagenomes</taxon>
        <taxon>ecological metagenomes</taxon>
    </lineage>
</organism>
<dbReference type="PANTHER" id="PTHR23150:SF19">
    <property type="entry name" value="FORMYLGLYCINE-GENERATING ENZYME"/>
    <property type="match status" value="1"/>
</dbReference>
<feature type="region of interest" description="Disordered" evidence="1">
    <location>
        <begin position="10"/>
        <end position="32"/>
    </location>
</feature>
<proteinExistence type="predicted"/>
<evidence type="ECO:0000259" key="2">
    <source>
        <dbReference type="Pfam" id="PF03781"/>
    </source>
</evidence>
<reference evidence="3" key="1">
    <citation type="journal article" date="2014" name="Front. Microbiol.">
        <title>High frequency of phylogenetically diverse reductive dehalogenase-homologous genes in deep subseafloor sedimentary metagenomes.</title>
        <authorList>
            <person name="Kawai M."/>
            <person name="Futagami T."/>
            <person name="Toyoda A."/>
            <person name="Takaki Y."/>
            <person name="Nishi S."/>
            <person name="Hori S."/>
            <person name="Arai W."/>
            <person name="Tsubouchi T."/>
            <person name="Morono Y."/>
            <person name="Uchiyama I."/>
            <person name="Ito T."/>
            <person name="Fujiyama A."/>
            <person name="Inagaki F."/>
            <person name="Takami H."/>
        </authorList>
    </citation>
    <scope>NUCLEOTIDE SEQUENCE</scope>
    <source>
        <strain evidence="3">Expedition CK06-06</strain>
    </source>
</reference>
<accession>X0S7A3</accession>
<dbReference type="AlphaFoldDB" id="X0S7A3"/>
<name>X0S7A3_9ZZZZ</name>
<feature type="domain" description="Sulfatase-modifying factor enzyme-like" evidence="2">
    <location>
        <begin position="358"/>
        <end position="425"/>
    </location>
</feature>
<dbReference type="InterPro" id="IPR042095">
    <property type="entry name" value="SUMF_sf"/>
</dbReference>
<comment type="caution">
    <text evidence="3">The sequence shown here is derived from an EMBL/GenBank/DDBJ whole genome shotgun (WGS) entry which is preliminary data.</text>
</comment>
<protein>
    <recommendedName>
        <fullName evidence="2">Sulfatase-modifying factor enzyme-like domain-containing protein</fullName>
    </recommendedName>
</protein>
<dbReference type="InterPro" id="IPR016187">
    <property type="entry name" value="CTDL_fold"/>
</dbReference>
<dbReference type="Pfam" id="PF03781">
    <property type="entry name" value="FGE-sulfatase"/>
    <property type="match status" value="1"/>
</dbReference>
<dbReference type="Gene3D" id="3.90.1580.10">
    <property type="entry name" value="paralog of FGE (formylglycine-generating enzyme)"/>
    <property type="match status" value="1"/>
</dbReference>
<dbReference type="GO" id="GO:0120147">
    <property type="term" value="F:formylglycine-generating oxidase activity"/>
    <property type="evidence" value="ECO:0007669"/>
    <property type="project" value="TreeGrafter"/>
</dbReference>
<evidence type="ECO:0000256" key="1">
    <source>
        <dbReference type="SAM" id="MobiDB-lite"/>
    </source>
</evidence>
<sequence length="439" mass="48396">CGWLRLAEKLPARQAPEGGGETSVDPPGETSGTDALIIARGTAIGAVSNKGEHESIPGAHWIEVTSVTGKKARYIPEWKGGAPHQGGGPDREVLAEIRELNVGDRVAVAWYVDDHLRVTHIGRWTGQKKERLARGAALITLRSGQRFLGKIIDADEKKVRVRTAFADLTLRRSRIKSIEGPGGEAAAAASLFRADFEDRDRTRWSMGKIVRVERGFAIQGVMDEGRLRVRSNPHRVRFEAGEGLAVRFRYLVSGPGERVTMLLSGEEMMAEAVIPHPVRGRWQAAELRWSEFRGSNGRDKPAEMQVSLLNWYLTGATGESRFLLDDIDITGPREGPVEVAGFAGKSVRGFVPVRKDGETWFSISDHEVTNAEYKGFVDATGHSPPDKGNFGAAVWKGNSYPAGLAEYPVVCVSWHDAVAYCAWRTQIERRARRIRPEEV</sequence>
<feature type="non-terminal residue" evidence="3">
    <location>
        <position position="439"/>
    </location>
</feature>